<name>A0AA85K1G5_TRIRE</name>
<sequence>MNKLDFRFWKAKMNKLSRQRILGFTSEEKYLIAYLFITFLMISITMTTTICVAYILILRRQYVDHYIPVLFFFFGIIPTLVLILVQKLQRISPLNHMFTFLTVILWSLELPVLTTFMGFLIIIPWTLAAVIALILIITGYTMRKLCETASLTALGIAIGIIVLGCILLIPLRINDYEVAGCLVCGACVIFAMCLGLFLTGQCLKLFSQLKIAQLLLLWLPLVTWIQVIILFFSICAIYVCL</sequence>
<protein>
    <submittedName>
        <fullName evidence="3 4">Uncharacterized protein</fullName>
    </submittedName>
</protein>
<reference evidence="2" key="1">
    <citation type="submission" date="2022-06" db="EMBL/GenBank/DDBJ databases">
        <authorList>
            <person name="Berger JAMES D."/>
            <person name="Berger JAMES D."/>
        </authorList>
    </citation>
    <scope>NUCLEOTIDE SEQUENCE [LARGE SCALE GENOMIC DNA]</scope>
</reference>
<dbReference type="WBParaSite" id="TREG1_49190.9">
    <property type="protein sequence ID" value="TREG1_49190.9"/>
    <property type="gene ID" value="TREG1_49190"/>
</dbReference>
<feature type="transmembrane region" description="Helical" evidence="1">
    <location>
        <begin position="177"/>
        <end position="203"/>
    </location>
</feature>
<evidence type="ECO:0000313" key="4">
    <source>
        <dbReference type="WBParaSite" id="TREG1_49190.9"/>
    </source>
</evidence>
<keyword evidence="2" id="KW-1185">Reference proteome</keyword>
<keyword evidence="1" id="KW-1133">Transmembrane helix</keyword>
<keyword evidence="1" id="KW-0812">Transmembrane</keyword>
<organism evidence="2 4">
    <name type="scientific">Trichobilharzia regenti</name>
    <name type="common">Nasal bird schistosome</name>
    <dbReference type="NCBI Taxonomy" id="157069"/>
    <lineage>
        <taxon>Eukaryota</taxon>
        <taxon>Metazoa</taxon>
        <taxon>Spiralia</taxon>
        <taxon>Lophotrochozoa</taxon>
        <taxon>Platyhelminthes</taxon>
        <taxon>Trematoda</taxon>
        <taxon>Digenea</taxon>
        <taxon>Strigeidida</taxon>
        <taxon>Schistosomatoidea</taxon>
        <taxon>Schistosomatidae</taxon>
        <taxon>Trichobilharzia</taxon>
    </lineage>
</organism>
<accession>A0AA85K1G5</accession>
<evidence type="ECO:0000313" key="3">
    <source>
        <dbReference type="WBParaSite" id="TREG1_49190.8"/>
    </source>
</evidence>
<feature type="transmembrane region" description="Helical" evidence="1">
    <location>
        <begin position="149"/>
        <end position="171"/>
    </location>
</feature>
<evidence type="ECO:0000256" key="1">
    <source>
        <dbReference type="SAM" id="Phobius"/>
    </source>
</evidence>
<proteinExistence type="predicted"/>
<dbReference type="Proteomes" id="UP000050795">
    <property type="component" value="Unassembled WGS sequence"/>
</dbReference>
<feature type="transmembrane region" description="Helical" evidence="1">
    <location>
        <begin position="65"/>
        <end position="85"/>
    </location>
</feature>
<feature type="transmembrane region" description="Helical" evidence="1">
    <location>
        <begin position="215"/>
        <end position="239"/>
    </location>
</feature>
<feature type="transmembrane region" description="Helical" evidence="1">
    <location>
        <begin position="97"/>
        <end position="116"/>
    </location>
</feature>
<reference evidence="3 4" key="2">
    <citation type="submission" date="2023-11" db="UniProtKB">
        <authorList>
            <consortium name="WormBaseParasite"/>
        </authorList>
    </citation>
    <scope>IDENTIFICATION</scope>
</reference>
<evidence type="ECO:0000313" key="2">
    <source>
        <dbReference type="Proteomes" id="UP000050795"/>
    </source>
</evidence>
<dbReference type="AlphaFoldDB" id="A0AA85K1G5"/>
<feature type="transmembrane region" description="Helical" evidence="1">
    <location>
        <begin position="30"/>
        <end position="59"/>
    </location>
</feature>
<keyword evidence="1" id="KW-0472">Membrane</keyword>
<dbReference type="WBParaSite" id="TREG1_49190.8">
    <property type="protein sequence ID" value="TREG1_49190.8"/>
    <property type="gene ID" value="TREG1_49190"/>
</dbReference>